<feature type="domain" description="Aminoglycoside phosphotransferase" evidence="8">
    <location>
        <begin position="31"/>
        <end position="264"/>
    </location>
</feature>
<evidence type="ECO:0000256" key="3">
    <source>
        <dbReference type="ARBA" id="ARBA00022679"/>
    </source>
</evidence>
<dbReference type="GO" id="GO:0046522">
    <property type="term" value="F:S-methyl-5-thioribose kinase activity"/>
    <property type="evidence" value="ECO:0007669"/>
    <property type="project" value="UniProtKB-UniRule"/>
</dbReference>
<feature type="binding site" evidence="7">
    <location>
        <begin position="245"/>
        <end position="247"/>
    </location>
    <ligand>
        <name>ATP</name>
        <dbReference type="ChEBI" id="CHEBI:30616"/>
    </ligand>
</feature>
<dbReference type="Gene3D" id="3.30.200.20">
    <property type="entry name" value="Phosphorylase Kinase, domain 1"/>
    <property type="match status" value="1"/>
</dbReference>
<dbReference type="EMBL" id="CP011074">
    <property type="protein sequence ID" value="AKF92894.1"/>
    <property type="molecule type" value="Genomic_DNA"/>
</dbReference>
<protein>
    <recommendedName>
        <fullName evidence="7">Methylthioribose kinase</fullName>
        <shortName evidence="7">MTR kinase</shortName>
        <ecNumber evidence="7">2.7.1.100</ecNumber>
    </recommendedName>
</protein>
<dbReference type="PANTHER" id="PTHR34273">
    <property type="entry name" value="METHYLTHIORIBOSE KINASE"/>
    <property type="match status" value="1"/>
</dbReference>
<comment type="similarity">
    <text evidence="1 7">Belongs to the methylthioribose kinase family.</text>
</comment>
<dbReference type="NCBIfam" id="TIGR01767">
    <property type="entry name" value="MTRK"/>
    <property type="match status" value="1"/>
</dbReference>
<evidence type="ECO:0000256" key="5">
    <source>
        <dbReference type="ARBA" id="ARBA00022777"/>
    </source>
</evidence>
<dbReference type="InterPro" id="IPR009212">
    <property type="entry name" value="Methylthioribose_kinase"/>
</dbReference>
<evidence type="ECO:0000256" key="4">
    <source>
        <dbReference type="ARBA" id="ARBA00022741"/>
    </source>
</evidence>
<feature type="binding site" evidence="7">
    <location>
        <position position="344"/>
    </location>
    <ligand>
        <name>substrate</name>
    </ligand>
</feature>
<evidence type="ECO:0000256" key="6">
    <source>
        <dbReference type="ARBA" id="ARBA00022840"/>
    </source>
</evidence>
<organism evidence="9">
    <name type="scientific">Brevibacillus laterosporus</name>
    <name type="common">Bacillus laterosporus</name>
    <dbReference type="NCBI Taxonomy" id="1465"/>
    <lineage>
        <taxon>Bacteria</taxon>
        <taxon>Bacillati</taxon>
        <taxon>Bacillota</taxon>
        <taxon>Bacilli</taxon>
        <taxon>Bacillales</taxon>
        <taxon>Paenibacillaceae</taxon>
        <taxon>Brevibacillus</taxon>
    </lineage>
</organism>
<keyword evidence="5 7" id="KW-0418">Kinase</keyword>
<comment type="caution">
    <text evidence="7">Lacks conserved residue(s) required for the propagation of feature annotation.</text>
</comment>
<comment type="pathway">
    <text evidence="7">Amino-acid biosynthesis; L-methionine biosynthesis via salvage pathway; S-methyl-5-thio-alpha-D-ribose 1-phosphate from S-methyl-5'-thioadenosine (hydrolase route): step 2/2.</text>
</comment>
<proteinExistence type="inferred from homology"/>
<gene>
    <name evidence="7 9" type="primary">mtnK</name>
    <name evidence="9" type="synonym">ykrT</name>
    <name evidence="9" type="ORF">EX87_03870</name>
</gene>
<accession>A0A0F7BZ11</accession>
<evidence type="ECO:0000259" key="8">
    <source>
        <dbReference type="Pfam" id="PF01636"/>
    </source>
</evidence>
<dbReference type="AlphaFoldDB" id="A0A0F7BZ11"/>
<evidence type="ECO:0000256" key="7">
    <source>
        <dbReference type="HAMAP-Rule" id="MF_01683"/>
    </source>
</evidence>
<feature type="binding site" evidence="7">
    <location>
        <position position="228"/>
    </location>
    <ligand>
        <name>substrate</name>
    </ligand>
</feature>
<keyword evidence="3 7" id="KW-0808">Transferase</keyword>
<dbReference type="PIRSF" id="PIRSF031134">
    <property type="entry name" value="MTRK"/>
    <property type="match status" value="1"/>
</dbReference>
<dbReference type="UniPathway" id="UPA00904">
    <property type="reaction ID" value="UER00872"/>
</dbReference>
<comment type="catalytic activity">
    <reaction evidence="7">
        <text>5-(methylsulfanyl)-D-ribose + ATP = 5-(methylsulfanyl)-alpha-D-ribose 1-phosphate + ADP + H(+)</text>
        <dbReference type="Rhea" id="RHEA:22312"/>
        <dbReference type="ChEBI" id="CHEBI:15378"/>
        <dbReference type="ChEBI" id="CHEBI:30616"/>
        <dbReference type="ChEBI" id="CHEBI:58533"/>
        <dbReference type="ChEBI" id="CHEBI:78440"/>
        <dbReference type="ChEBI" id="CHEBI:456216"/>
        <dbReference type="EC" id="2.7.1.100"/>
    </reaction>
</comment>
<dbReference type="InterPro" id="IPR011009">
    <property type="entry name" value="Kinase-like_dom_sf"/>
</dbReference>
<keyword evidence="4 7" id="KW-0547">Nucleotide-binding</keyword>
<name>A0A0F7BZ11_BRELA</name>
<dbReference type="InterPro" id="IPR002575">
    <property type="entry name" value="Aminoglycoside_PTrfase"/>
</dbReference>
<dbReference type="PANTHER" id="PTHR34273:SF2">
    <property type="entry name" value="METHYLTHIORIBOSE KINASE"/>
    <property type="match status" value="1"/>
</dbReference>
<dbReference type="Pfam" id="PF01636">
    <property type="entry name" value="APH"/>
    <property type="match status" value="1"/>
</dbReference>
<dbReference type="RefSeq" id="WP_035292390.1">
    <property type="nucleotide sequence ID" value="NZ_CP011074.1"/>
</dbReference>
<evidence type="ECO:0000256" key="2">
    <source>
        <dbReference type="ARBA" id="ARBA00011738"/>
    </source>
</evidence>
<dbReference type="Gene3D" id="3.90.1200.10">
    <property type="match status" value="1"/>
</dbReference>
<sequence length="420" mass="47816">MGYQALSVQESILYVQNQGTIFTQDASLVSREIGDGNLNLVFRITDEATGKSVIVKQALPYARVVGESWPLTLDRSRIEAEALKIQRELVGDLVPEVYHHNSELALTIMEDVGDHKLLRAGLIEGEIYPHFARHIGTFLAHTLFFTSDLGMNPFAKKANVSRFINPELCKITEDLVFTDPYEDHDTNHFNPLIRQDVEAIWGNHALRREIAKLKYDFLTRAEALLHGDLHTGSIFVTQTSTKVIDPEFAFYGPIGFDIGAVIANLVLNYAGQHGLQADIEKREKYRFYLLDTIENVWNEFVSQFVRLWHKKAEERSAHVPDFWQDYVSQVLQDTAGYAGCKILRRVIGLAGVADLNRIEQEELRAEAERLALEIGQSFILNRKHFAEITDITAICERLRLNGSRYYKGKVAIKQNHLLSY</sequence>
<dbReference type="EC" id="2.7.1.100" evidence="7"/>
<evidence type="ECO:0000313" key="9">
    <source>
        <dbReference type="EMBL" id="AKF92894.1"/>
    </source>
</evidence>
<comment type="function">
    <text evidence="7">Catalyzes the phosphorylation of methylthioribose into methylthioribose-1-phosphate.</text>
</comment>
<keyword evidence="6 7" id="KW-0067">ATP-binding</keyword>
<feature type="binding site" evidence="7">
    <location>
        <position position="56"/>
    </location>
    <ligand>
        <name>ATP</name>
        <dbReference type="ChEBI" id="CHEBI:30616"/>
    </ligand>
</feature>
<reference evidence="9" key="1">
    <citation type="submission" date="2015-03" db="EMBL/GenBank/DDBJ databases">
        <title>MIGS Cultured Bacterial/Archaeal sample from Brevibacillus laterosporus.</title>
        <authorList>
            <person name="Zeng D."/>
            <person name="Zhu L."/>
            <person name="Dong G."/>
            <person name="Ye W."/>
            <person name="Ren D."/>
            <person name="Wu L."/>
            <person name="Xu J."/>
            <person name="Li G."/>
            <person name="Guo L."/>
        </authorList>
    </citation>
    <scope>NUCLEOTIDE SEQUENCE</scope>
    <source>
        <strain evidence="9">B9</strain>
    </source>
</reference>
<keyword evidence="7" id="KW-0028">Amino-acid biosynthesis</keyword>
<dbReference type="SUPFAM" id="SSF56112">
    <property type="entry name" value="Protein kinase-like (PK-like)"/>
    <property type="match status" value="1"/>
</dbReference>
<feature type="binding site" evidence="7">
    <location>
        <position position="39"/>
    </location>
    <ligand>
        <name>ATP</name>
        <dbReference type="ChEBI" id="CHEBI:30616"/>
    </ligand>
</feature>
<keyword evidence="7" id="KW-0486">Methionine biosynthesis</keyword>
<comment type="subunit">
    <text evidence="2 7">Homodimer.</text>
</comment>
<dbReference type="GO" id="GO:0005524">
    <property type="term" value="F:ATP binding"/>
    <property type="evidence" value="ECO:0007669"/>
    <property type="project" value="UniProtKB-UniRule"/>
</dbReference>
<evidence type="ECO:0000256" key="1">
    <source>
        <dbReference type="ARBA" id="ARBA00010165"/>
    </source>
</evidence>
<dbReference type="GO" id="GO:0019509">
    <property type="term" value="P:L-methionine salvage from methylthioadenosine"/>
    <property type="evidence" value="ECO:0007669"/>
    <property type="project" value="UniProtKB-UniRule"/>
</dbReference>
<dbReference type="HAMAP" id="MF_01683">
    <property type="entry name" value="Salvage_MtnK"/>
    <property type="match status" value="1"/>
</dbReference>